<evidence type="ECO:0000313" key="4">
    <source>
        <dbReference type="EnsemblPlants" id="EMT25485"/>
    </source>
</evidence>
<keyword evidence="2" id="KW-0805">Transcription regulation</keyword>
<accession>M8BKG0</accession>
<dbReference type="InterPro" id="IPR036638">
    <property type="entry name" value="HLH_DNA-bd_sf"/>
</dbReference>
<reference evidence="4" key="1">
    <citation type="submission" date="2015-06" db="UniProtKB">
        <authorList>
            <consortium name="EnsemblPlants"/>
        </authorList>
    </citation>
    <scope>IDENTIFICATION</scope>
</reference>
<protein>
    <submittedName>
        <fullName evidence="4">Transcription factor bHLH25</fullName>
    </submittedName>
</protein>
<dbReference type="Pfam" id="PF00010">
    <property type="entry name" value="HLH"/>
    <property type="match status" value="1"/>
</dbReference>
<name>M8BKG0_AEGTA</name>
<dbReference type="SUPFAM" id="SSF47459">
    <property type="entry name" value="HLH, helix-loop-helix DNA-binding domain"/>
    <property type="match status" value="1"/>
</dbReference>
<dbReference type="Gene3D" id="4.10.280.10">
    <property type="entry name" value="Helix-loop-helix DNA-binding domain"/>
    <property type="match status" value="1"/>
</dbReference>
<comment type="similarity">
    <text evidence="1">Belongs to the bHLH protein family.</text>
</comment>
<dbReference type="PANTHER" id="PTHR45959:SF59">
    <property type="entry name" value="BHLH DOMAIN-CONTAINING PROTEIN"/>
    <property type="match status" value="1"/>
</dbReference>
<dbReference type="GO" id="GO:0046983">
    <property type="term" value="F:protein dimerization activity"/>
    <property type="evidence" value="ECO:0007669"/>
    <property type="project" value="InterPro"/>
</dbReference>
<dbReference type="EnsemblPlants" id="EMT25485">
    <property type="protein sequence ID" value="EMT25485"/>
    <property type="gene ID" value="F775_02805"/>
</dbReference>
<proteinExistence type="inferred from homology"/>
<sequence length="364" mass="39842">MTGRRSRNESSGEENAVIKILLVQAVMEQPNQWLAQTMVRVNGIALQEEELVYMYQQEGGHVPLPLPGMEQQFAEPPLADHQERYYTPPMAVPPFNPSRSSNFPSFGGSSSLPNLPFGSVLVEIEPGQPSQQPSTNFLSFGSTLNFSEGACWRHDGAQGTMQQLQVPQRRGRAAANAQEHVIAERKRREKLQQQFVSLATIIPGIKKTDKLSLLGSTIDYVKQLEEKVKVLDEQGSRRSSESMVFDSKCHISAADNGAAGPSGSGSGYSSPDIEASILGNTALLSICCRGRKGVLVMVLSELENQGLSIINTNVVPFTNSYLNITIIAKAMAPLPSYPTLCKCVITCERTNRDLLLARRILMHA</sequence>
<dbReference type="InterPro" id="IPR052610">
    <property type="entry name" value="bHLH_transcription_regulator"/>
</dbReference>
<dbReference type="SMART" id="SM00353">
    <property type="entry name" value="HLH"/>
    <property type="match status" value="1"/>
</dbReference>
<dbReference type="PROSITE" id="PS50888">
    <property type="entry name" value="BHLH"/>
    <property type="match status" value="1"/>
</dbReference>
<keyword evidence="3" id="KW-0804">Transcription</keyword>
<dbReference type="AlphaFoldDB" id="M8BKG0"/>
<evidence type="ECO:0000256" key="2">
    <source>
        <dbReference type="ARBA" id="ARBA00023015"/>
    </source>
</evidence>
<organism evidence="4">
    <name type="scientific">Aegilops tauschii</name>
    <name type="common">Tausch's goatgrass</name>
    <name type="synonym">Aegilops squarrosa</name>
    <dbReference type="NCBI Taxonomy" id="37682"/>
    <lineage>
        <taxon>Eukaryota</taxon>
        <taxon>Viridiplantae</taxon>
        <taxon>Streptophyta</taxon>
        <taxon>Embryophyta</taxon>
        <taxon>Tracheophyta</taxon>
        <taxon>Spermatophyta</taxon>
        <taxon>Magnoliopsida</taxon>
        <taxon>Liliopsida</taxon>
        <taxon>Poales</taxon>
        <taxon>Poaceae</taxon>
        <taxon>BOP clade</taxon>
        <taxon>Pooideae</taxon>
        <taxon>Triticodae</taxon>
        <taxon>Triticeae</taxon>
        <taxon>Triticinae</taxon>
        <taxon>Aegilops</taxon>
    </lineage>
</organism>
<dbReference type="PANTHER" id="PTHR45959">
    <property type="entry name" value="BHLH TRANSCRIPTION FACTOR"/>
    <property type="match status" value="1"/>
</dbReference>
<dbReference type="InterPro" id="IPR011598">
    <property type="entry name" value="bHLH_dom"/>
</dbReference>
<evidence type="ECO:0000256" key="3">
    <source>
        <dbReference type="ARBA" id="ARBA00023163"/>
    </source>
</evidence>
<evidence type="ECO:0000256" key="1">
    <source>
        <dbReference type="ARBA" id="ARBA00005510"/>
    </source>
</evidence>